<organism evidence="1 2">
    <name type="scientific">Ponticaulis profundi</name>
    <dbReference type="NCBI Taxonomy" id="2665222"/>
    <lineage>
        <taxon>Bacteria</taxon>
        <taxon>Pseudomonadati</taxon>
        <taxon>Pseudomonadota</taxon>
        <taxon>Alphaproteobacteria</taxon>
        <taxon>Hyphomonadales</taxon>
        <taxon>Hyphomonadaceae</taxon>
        <taxon>Ponticaulis</taxon>
    </lineage>
</organism>
<reference evidence="2" key="1">
    <citation type="journal article" date="2019" name="Int. J. Syst. Evol. Microbiol.">
        <title>The Global Catalogue of Microorganisms (GCM) 10K type strain sequencing project: providing services to taxonomists for standard genome sequencing and annotation.</title>
        <authorList>
            <consortium name="The Broad Institute Genomics Platform"/>
            <consortium name="The Broad Institute Genome Sequencing Center for Infectious Disease"/>
            <person name="Wu L."/>
            <person name="Ma J."/>
        </authorList>
    </citation>
    <scope>NUCLEOTIDE SEQUENCE [LARGE SCALE GENOMIC DNA]</scope>
    <source>
        <strain evidence="2">CGMCC-1.15741</strain>
    </source>
</reference>
<dbReference type="RefSeq" id="WP_377374689.1">
    <property type="nucleotide sequence ID" value="NZ_JBHSSW010000003.1"/>
</dbReference>
<dbReference type="SUPFAM" id="SSF53335">
    <property type="entry name" value="S-adenosyl-L-methionine-dependent methyltransferases"/>
    <property type="match status" value="1"/>
</dbReference>
<dbReference type="GO" id="GO:0102208">
    <property type="term" value="F:2-polyprenyl-6-hydroxyphenol methylase activity"/>
    <property type="evidence" value="ECO:0007669"/>
    <property type="project" value="UniProtKB-EC"/>
</dbReference>
<dbReference type="Proteomes" id="UP001596303">
    <property type="component" value="Unassembled WGS sequence"/>
</dbReference>
<keyword evidence="1" id="KW-0489">Methyltransferase</keyword>
<name>A0ABW1S5F1_9PROT</name>
<dbReference type="GO" id="GO:0061542">
    <property type="term" value="F:3-demethylubiquinol 3-O-methyltransferase activity"/>
    <property type="evidence" value="ECO:0007669"/>
    <property type="project" value="UniProtKB-EC"/>
</dbReference>
<proteinExistence type="predicted"/>
<dbReference type="PANTHER" id="PTHR43861">
    <property type="entry name" value="TRANS-ACONITATE 2-METHYLTRANSFERASE-RELATED"/>
    <property type="match status" value="1"/>
</dbReference>
<accession>A0ABW1S5F1</accession>
<dbReference type="Pfam" id="PF13489">
    <property type="entry name" value="Methyltransf_23"/>
    <property type="match status" value="1"/>
</dbReference>
<dbReference type="InterPro" id="IPR029063">
    <property type="entry name" value="SAM-dependent_MTases_sf"/>
</dbReference>
<evidence type="ECO:0000313" key="2">
    <source>
        <dbReference type="Proteomes" id="UP001596303"/>
    </source>
</evidence>
<dbReference type="EC" id="2.1.1.222" evidence="1"/>
<dbReference type="GO" id="GO:0032259">
    <property type="term" value="P:methylation"/>
    <property type="evidence" value="ECO:0007669"/>
    <property type="project" value="UniProtKB-KW"/>
</dbReference>
<comment type="caution">
    <text evidence="1">The sequence shown here is derived from an EMBL/GenBank/DDBJ whole genome shotgun (WGS) entry which is preliminary data.</text>
</comment>
<dbReference type="CDD" id="cd02440">
    <property type="entry name" value="AdoMet_MTases"/>
    <property type="match status" value="1"/>
</dbReference>
<protein>
    <submittedName>
        <fullName evidence="1">Class I SAM-dependent methyltransferase</fullName>
        <ecNumber evidence="1">2.1.1.222</ecNumber>
        <ecNumber evidence="1">2.1.1.64</ecNumber>
    </submittedName>
</protein>
<dbReference type="EMBL" id="JBHSSW010000003">
    <property type="protein sequence ID" value="MFC6196800.1"/>
    <property type="molecule type" value="Genomic_DNA"/>
</dbReference>
<sequence>MQGISIDAFSFADIAGNCLACGSDALQSWDDTVEHELAVGGFRNSKCLGCGTVFTNPRPDRKSLSGFYETFEGHDDQAFVKASLRYYSDPGRRAARHKDYLAPLLARKQSGRLLDFGCGAGWFAAMARDEGFEVDGIEQMPAAVEAAQKELGLSTVRQGDEDALPETPTYDVIVCNNLIEHVTDPLDFARKVRASLKPGGLWMVNFPSADSAMFKSFGAHSYYFMTPYHLTHFTRSGFSAMMARAGFQNTEYDLQSEAFYWMKGFVSKLGLADAYARWRNDPDFVSFDIALDGLLASISLDGDQPALNEICFAKLG</sequence>
<dbReference type="PANTHER" id="PTHR43861:SF6">
    <property type="entry name" value="METHYLTRANSFERASE TYPE 11"/>
    <property type="match status" value="1"/>
</dbReference>
<dbReference type="EC" id="2.1.1.64" evidence="1"/>
<dbReference type="Gene3D" id="3.40.50.150">
    <property type="entry name" value="Vaccinia Virus protein VP39"/>
    <property type="match status" value="1"/>
</dbReference>
<keyword evidence="2" id="KW-1185">Reference proteome</keyword>
<gene>
    <name evidence="1" type="ORF">ACFQDM_01845</name>
</gene>
<evidence type="ECO:0000313" key="1">
    <source>
        <dbReference type="EMBL" id="MFC6196800.1"/>
    </source>
</evidence>
<keyword evidence="1" id="KW-0808">Transferase</keyword>